<evidence type="ECO:0000313" key="3">
    <source>
        <dbReference type="Proteomes" id="UP000823388"/>
    </source>
</evidence>
<feature type="region of interest" description="Disordered" evidence="1">
    <location>
        <begin position="20"/>
        <end position="57"/>
    </location>
</feature>
<dbReference type="EMBL" id="CM029053">
    <property type="protein sequence ID" value="KAG2545638.1"/>
    <property type="molecule type" value="Genomic_DNA"/>
</dbReference>
<reference evidence="2" key="1">
    <citation type="submission" date="2020-05" db="EMBL/GenBank/DDBJ databases">
        <title>WGS assembly of Panicum virgatum.</title>
        <authorList>
            <person name="Lovell J.T."/>
            <person name="Jenkins J."/>
            <person name="Shu S."/>
            <person name="Juenger T.E."/>
            <person name="Schmutz J."/>
        </authorList>
    </citation>
    <scope>NUCLEOTIDE SEQUENCE</scope>
    <source>
        <strain evidence="2">AP13</strain>
    </source>
</reference>
<sequence length="78" mass="7960">MAEAVGVWLEAFARIGRTEAAQAAGTEASRRREGDGGAGVAEGGEKGGAVQETRQRSSCGLSDSDAVACMLMDRFAPA</sequence>
<proteinExistence type="predicted"/>
<evidence type="ECO:0000313" key="2">
    <source>
        <dbReference type="EMBL" id="KAG2545638.1"/>
    </source>
</evidence>
<dbReference type="AlphaFoldDB" id="A0A8T0N9U1"/>
<comment type="caution">
    <text evidence="2">The sequence shown here is derived from an EMBL/GenBank/DDBJ whole genome shotgun (WGS) entry which is preliminary data.</text>
</comment>
<evidence type="ECO:0000256" key="1">
    <source>
        <dbReference type="SAM" id="MobiDB-lite"/>
    </source>
</evidence>
<keyword evidence="3" id="KW-1185">Reference proteome</keyword>
<organism evidence="2 3">
    <name type="scientific">Panicum virgatum</name>
    <name type="common">Blackwell switchgrass</name>
    <dbReference type="NCBI Taxonomy" id="38727"/>
    <lineage>
        <taxon>Eukaryota</taxon>
        <taxon>Viridiplantae</taxon>
        <taxon>Streptophyta</taxon>
        <taxon>Embryophyta</taxon>
        <taxon>Tracheophyta</taxon>
        <taxon>Spermatophyta</taxon>
        <taxon>Magnoliopsida</taxon>
        <taxon>Liliopsida</taxon>
        <taxon>Poales</taxon>
        <taxon>Poaceae</taxon>
        <taxon>PACMAD clade</taxon>
        <taxon>Panicoideae</taxon>
        <taxon>Panicodae</taxon>
        <taxon>Paniceae</taxon>
        <taxon>Panicinae</taxon>
        <taxon>Panicum</taxon>
        <taxon>Panicum sect. Hiantes</taxon>
    </lineage>
</organism>
<accession>A0A8T0N9U1</accession>
<name>A0A8T0N9U1_PANVG</name>
<gene>
    <name evidence="2" type="ORF">PVAP13_9KG018117</name>
</gene>
<dbReference type="Proteomes" id="UP000823388">
    <property type="component" value="Chromosome 9K"/>
</dbReference>
<protein>
    <submittedName>
        <fullName evidence="2">Uncharacterized protein</fullName>
    </submittedName>
</protein>